<name>A0ACC1NLQ1_9HYPO</name>
<protein>
    <submittedName>
        <fullName evidence="1">Uncharacterized protein</fullName>
    </submittedName>
</protein>
<dbReference type="Proteomes" id="UP001143910">
    <property type="component" value="Unassembled WGS sequence"/>
</dbReference>
<evidence type="ECO:0000313" key="2">
    <source>
        <dbReference type="Proteomes" id="UP001143910"/>
    </source>
</evidence>
<accession>A0ACC1NLQ1</accession>
<reference evidence="1" key="1">
    <citation type="submission" date="2022-08" db="EMBL/GenBank/DDBJ databases">
        <title>Genome Sequence of Lecanicillium fungicola.</title>
        <authorList>
            <person name="Buettner E."/>
        </authorList>
    </citation>
    <scope>NUCLEOTIDE SEQUENCE</scope>
    <source>
        <strain evidence="1">Babe33</strain>
    </source>
</reference>
<proteinExistence type="predicted"/>
<gene>
    <name evidence="1" type="ORF">NQ176_g3045</name>
</gene>
<keyword evidence="2" id="KW-1185">Reference proteome</keyword>
<comment type="caution">
    <text evidence="1">The sequence shown here is derived from an EMBL/GenBank/DDBJ whole genome shotgun (WGS) entry which is preliminary data.</text>
</comment>
<sequence>MHTDSAVSFSSPATVGVVGALLAGLLWSWSRWKKSEFPLVCTNEEFAKDSLAVLTTAMSQFQGPFRVPTATGEKIVLPTRYLESIKNDDRFSFAHEMAKQSLSHLPGFEAFATPLHDNIFQDTVRTKVTQSLGAITKSLSEETSMALKQLVGDDPEWKDCEVGKTALNLTTRLSTRVFLGEKFSRNQEWLDLTLMYTMAAMHAAQALLKWPSFLQRLANLFLPQCIGQRAMLKSIKAILGPEIKQRQQERALMQNEKGQMPPGKDTMDWMSEIARGRPFDLVSGQLQLNFVAIHTTSTLMSDVLLDLCAFPEYIPKLREEICRVVSENGWKKTAMYKLKRMDSFVKESLRLRPQSMITARRMTTEAVAFPDGTKIPRGSSVMVPTITAMLDPSIYPNPHHFDGERFLRMREQNENAAQLVTTGANYLGFGIGKHSCPGRFLAANEIKVALCHILLKYDLKFPDGVSRPDPMAWETAYMINPGARVLIRRRQEEIVLDP</sequence>
<evidence type="ECO:0000313" key="1">
    <source>
        <dbReference type="EMBL" id="KAJ2979786.1"/>
    </source>
</evidence>
<dbReference type="EMBL" id="JANJQO010000252">
    <property type="protein sequence ID" value="KAJ2979786.1"/>
    <property type="molecule type" value="Genomic_DNA"/>
</dbReference>
<organism evidence="1 2">
    <name type="scientific">Zarea fungicola</name>
    <dbReference type="NCBI Taxonomy" id="93591"/>
    <lineage>
        <taxon>Eukaryota</taxon>
        <taxon>Fungi</taxon>
        <taxon>Dikarya</taxon>
        <taxon>Ascomycota</taxon>
        <taxon>Pezizomycotina</taxon>
        <taxon>Sordariomycetes</taxon>
        <taxon>Hypocreomycetidae</taxon>
        <taxon>Hypocreales</taxon>
        <taxon>Cordycipitaceae</taxon>
        <taxon>Zarea</taxon>
    </lineage>
</organism>